<protein>
    <submittedName>
        <fullName evidence="2">Uncharacterized protein</fullName>
    </submittedName>
</protein>
<sequence length="59" mass="6480">MDTEQNAKQTTEYARKTAAHSALWMFVALLSGAFVTSLAATFGGKQRDRVIHTDNTSFS</sequence>
<keyword evidence="3" id="KW-1185">Reference proteome</keyword>
<dbReference type="Proteomes" id="UP000325755">
    <property type="component" value="Chromosome"/>
</dbReference>
<evidence type="ECO:0000256" key="1">
    <source>
        <dbReference type="SAM" id="Phobius"/>
    </source>
</evidence>
<organism evidence="2 3">
    <name type="scientific">Candidatus Methylospira mobilis</name>
    <dbReference type="NCBI Taxonomy" id="1808979"/>
    <lineage>
        <taxon>Bacteria</taxon>
        <taxon>Pseudomonadati</taxon>
        <taxon>Pseudomonadota</taxon>
        <taxon>Gammaproteobacteria</taxon>
        <taxon>Methylococcales</taxon>
        <taxon>Methylococcaceae</taxon>
        <taxon>Candidatus Methylospira</taxon>
    </lineage>
</organism>
<keyword evidence="1" id="KW-1133">Transmembrane helix</keyword>
<dbReference type="RefSeq" id="WP_153250481.1">
    <property type="nucleotide sequence ID" value="NZ_CP044205.1"/>
</dbReference>
<gene>
    <name evidence="2" type="ORF">F6R98_19355</name>
</gene>
<dbReference type="OrthoDB" id="7032238at2"/>
<dbReference type="AlphaFoldDB" id="A0A5Q0BLP0"/>
<dbReference type="EMBL" id="CP044205">
    <property type="protein sequence ID" value="QFY44519.1"/>
    <property type="molecule type" value="Genomic_DNA"/>
</dbReference>
<evidence type="ECO:0000313" key="2">
    <source>
        <dbReference type="EMBL" id="QFY44519.1"/>
    </source>
</evidence>
<feature type="transmembrane region" description="Helical" evidence="1">
    <location>
        <begin position="22"/>
        <end position="42"/>
    </location>
</feature>
<name>A0A5Q0BLP0_9GAMM</name>
<proteinExistence type="predicted"/>
<dbReference type="InParanoid" id="A0A5Q0BLP0"/>
<keyword evidence="1" id="KW-0812">Transmembrane</keyword>
<reference evidence="2 3" key="1">
    <citation type="submission" date="2019-09" db="EMBL/GenBank/DDBJ databases">
        <title>Ecophysiology of the spiral-shaped methanotroph Methylospira mobilis as revealed by the complete genome sequence.</title>
        <authorList>
            <person name="Oshkin I.Y."/>
            <person name="Dedysh S.N."/>
            <person name="Miroshnikov K."/>
            <person name="Danilova O.V."/>
            <person name="Hakobyan A."/>
            <person name="Liesack W."/>
        </authorList>
    </citation>
    <scope>NUCLEOTIDE SEQUENCE [LARGE SCALE GENOMIC DNA]</scope>
    <source>
        <strain evidence="2 3">Shm1</strain>
    </source>
</reference>
<dbReference type="KEGG" id="mmob:F6R98_19355"/>
<accession>A0A5Q0BLP0</accession>
<keyword evidence="1" id="KW-0472">Membrane</keyword>
<evidence type="ECO:0000313" key="3">
    <source>
        <dbReference type="Proteomes" id="UP000325755"/>
    </source>
</evidence>